<keyword evidence="7" id="KW-0653">Protein transport</keyword>
<proteinExistence type="predicted"/>
<evidence type="ECO:0000259" key="13">
    <source>
        <dbReference type="Pfam" id="PF10568"/>
    </source>
</evidence>
<feature type="domain" description="MYND-type" evidence="12">
    <location>
        <begin position="456"/>
        <end position="517"/>
    </location>
</feature>
<dbReference type="GO" id="GO:0001401">
    <property type="term" value="C:SAM complex"/>
    <property type="evidence" value="ECO:0007669"/>
    <property type="project" value="InterPro"/>
</dbReference>
<evidence type="ECO:0000256" key="3">
    <source>
        <dbReference type="ARBA" id="ARBA00022723"/>
    </source>
</evidence>
<reference evidence="15 16" key="1">
    <citation type="journal article" date="2018" name="Front. Microbiol.">
        <title>Prospects for Fungal Bioremediation of Acidic Radioactive Waste Sites: Characterization and Genome Sequence of Rhodotorula taiwanensis MD1149.</title>
        <authorList>
            <person name="Tkavc R."/>
            <person name="Matrosova V.Y."/>
            <person name="Grichenko O.E."/>
            <person name="Gostincar C."/>
            <person name="Volpe R.P."/>
            <person name="Klimenkova P."/>
            <person name="Gaidamakova E.K."/>
            <person name="Zhou C.E."/>
            <person name="Stewart B.J."/>
            <person name="Lyman M.G."/>
            <person name="Malfatti S.A."/>
            <person name="Rubinfeld B."/>
            <person name="Courtot M."/>
            <person name="Singh J."/>
            <person name="Dalgard C.L."/>
            <person name="Hamilton T."/>
            <person name="Frey K.G."/>
            <person name="Gunde-Cimerman N."/>
            <person name="Dugan L."/>
            <person name="Daly M.J."/>
        </authorList>
    </citation>
    <scope>NUCLEOTIDE SEQUENCE [LARGE SCALE GENOMIC DNA]</scope>
    <source>
        <strain evidence="15 16">MD1149</strain>
    </source>
</reference>
<dbReference type="InterPro" id="IPR033468">
    <property type="entry name" value="Metaxin_GST"/>
</dbReference>
<dbReference type="InterPro" id="IPR002893">
    <property type="entry name" value="Znf_MYND"/>
</dbReference>
<evidence type="ECO:0000256" key="7">
    <source>
        <dbReference type="ARBA" id="ARBA00022927"/>
    </source>
</evidence>
<dbReference type="Pfam" id="PF10568">
    <property type="entry name" value="Tom37"/>
    <property type="match status" value="1"/>
</dbReference>
<keyword evidence="5" id="KW-1000">Mitochondrion outer membrane</keyword>
<dbReference type="InterPro" id="IPR050931">
    <property type="entry name" value="Mito_Protein_Transport_Metaxin"/>
</dbReference>
<keyword evidence="3" id="KW-0479">Metal-binding</keyword>
<feature type="region of interest" description="Disordered" evidence="10">
    <location>
        <begin position="324"/>
        <end position="345"/>
    </location>
</feature>
<comment type="subcellular location">
    <subcellularLocation>
        <location evidence="1">Mitochondrion outer membrane</location>
    </subcellularLocation>
</comment>
<dbReference type="STRING" id="741276.A0A2S5B045"/>
<dbReference type="Proteomes" id="UP000237144">
    <property type="component" value="Unassembled WGS sequence"/>
</dbReference>
<dbReference type="GO" id="GO:0007005">
    <property type="term" value="P:mitochondrion organization"/>
    <property type="evidence" value="ECO:0007669"/>
    <property type="project" value="TreeGrafter"/>
</dbReference>
<feature type="domain" description="Mitochondrial outer membrane transport complex Sam37/metaxin N-terminal" evidence="13">
    <location>
        <begin position="21"/>
        <end position="131"/>
    </location>
</feature>
<evidence type="ECO:0000256" key="11">
    <source>
        <dbReference type="SAM" id="Phobius"/>
    </source>
</evidence>
<keyword evidence="15" id="KW-0560">Oxidoreductase</keyword>
<dbReference type="SUPFAM" id="SSF144232">
    <property type="entry name" value="HIT/MYND zinc finger-like"/>
    <property type="match status" value="1"/>
</dbReference>
<dbReference type="GO" id="GO:0008270">
    <property type="term" value="F:zinc ion binding"/>
    <property type="evidence" value="ECO:0007669"/>
    <property type="project" value="UniProtKB-KW"/>
</dbReference>
<evidence type="ECO:0000256" key="4">
    <source>
        <dbReference type="ARBA" id="ARBA00022771"/>
    </source>
</evidence>
<dbReference type="OrthoDB" id="2212237at2759"/>
<evidence type="ECO:0000256" key="9">
    <source>
        <dbReference type="ARBA" id="ARBA00023136"/>
    </source>
</evidence>
<keyword evidence="8" id="KW-0496">Mitochondrion</keyword>
<evidence type="ECO:0000313" key="16">
    <source>
        <dbReference type="Proteomes" id="UP000237144"/>
    </source>
</evidence>
<dbReference type="Gene3D" id="6.10.140.2220">
    <property type="match status" value="1"/>
</dbReference>
<name>A0A2S5B045_9BASI</name>
<feature type="transmembrane region" description="Helical" evidence="11">
    <location>
        <begin position="357"/>
        <end position="377"/>
    </location>
</feature>
<evidence type="ECO:0000259" key="14">
    <source>
        <dbReference type="Pfam" id="PF17171"/>
    </source>
</evidence>
<evidence type="ECO:0000256" key="2">
    <source>
        <dbReference type="ARBA" id="ARBA00022448"/>
    </source>
</evidence>
<dbReference type="Pfam" id="PF01753">
    <property type="entry name" value="zf-MYND"/>
    <property type="match status" value="1"/>
</dbReference>
<dbReference type="EC" id="1.14.11.2" evidence="15"/>
<evidence type="ECO:0000313" key="15">
    <source>
        <dbReference type="EMBL" id="POY70154.1"/>
    </source>
</evidence>
<evidence type="ECO:0000256" key="8">
    <source>
        <dbReference type="ARBA" id="ARBA00023128"/>
    </source>
</evidence>
<gene>
    <name evidence="15" type="ORF">BMF94_6737</name>
</gene>
<dbReference type="GO" id="GO:0004656">
    <property type="term" value="F:procollagen-proline 4-dioxygenase activity"/>
    <property type="evidence" value="ECO:0007669"/>
    <property type="project" value="UniProtKB-EC"/>
</dbReference>
<dbReference type="PANTHER" id="PTHR12289:SF41">
    <property type="entry name" value="FAILED AXON CONNECTIONS-RELATED"/>
    <property type="match status" value="1"/>
</dbReference>
<evidence type="ECO:0000256" key="10">
    <source>
        <dbReference type="SAM" id="MobiDB-lite"/>
    </source>
</evidence>
<keyword evidence="11" id="KW-1133">Transmembrane helix</keyword>
<dbReference type="Pfam" id="PF17171">
    <property type="entry name" value="GST_C_6"/>
    <property type="match status" value="1"/>
</dbReference>
<sequence>MELYAVPGSDKHDLASLDPDSLVAASYLQLLCPQQWTLVHSADDALPQLKHHGQHIHSTAILHHLESTSASSEPTAAHPDAKAFHALLDSTLLPLVLHSLYSLPQNWAFVRSLLAPALPFPTAFYRPNALRAHAQHTVEATHPEWWGLGGEADREAEEERKRKKALLETGIEGIKERKDGERRDGKERMKKTFGEGKIVSAARQVFTALESTLAASSTPYFFSSSSPTPLDAHLSALLSLVLYLPLPTPILADLINASFPRLWAHSALLRRTLWSPDSVPLPKVAGGSASKATASGGVFGGFVATLREVVLPAPVRAYFTPSIQPRQGASTDSRTSTSSSKPAALSKKDRDFARKRYAFFAVCAVGLVGWGFGTGAFPVPPLARKDAAISAAWPKLFQMAQAHSWANLNYAVEKSDINEHYGNGMAAMGLRMFTEQPGLGWWRPVEETTTTDMAPCAVCSATAAQLCSRCRGASASGLKQAISLERMADSKRKAPTEVAYCSTEHQRSDWSRHKLACKAAPYKGTKRPRELAERGAPVMSLLTQPTTEAELHRSLIPFPKDLPRETKYERLIDAFRLHQDDQFYWNQKREGLYKTPQEDPYPLFVKFVKRARPHLPTWWSDDDTTRVLAMSRTHPWARLDTPVEKAEVNERYQNPSTALGLRMWTERVTGVRFGGSTSPLPPIPVE</sequence>
<keyword evidence="11" id="KW-0812">Transmembrane</keyword>
<comment type="caution">
    <text evidence="15">The sequence shown here is derived from an EMBL/GenBank/DDBJ whole genome shotgun (WGS) entry which is preliminary data.</text>
</comment>
<dbReference type="EMBL" id="PJQD01000140">
    <property type="protein sequence ID" value="POY70154.1"/>
    <property type="molecule type" value="Genomic_DNA"/>
</dbReference>
<organism evidence="15 16">
    <name type="scientific">Rhodotorula taiwanensis</name>
    <dbReference type="NCBI Taxonomy" id="741276"/>
    <lineage>
        <taxon>Eukaryota</taxon>
        <taxon>Fungi</taxon>
        <taxon>Dikarya</taxon>
        <taxon>Basidiomycota</taxon>
        <taxon>Pucciniomycotina</taxon>
        <taxon>Microbotryomycetes</taxon>
        <taxon>Sporidiobolales</taxon>
        <taxon>Sporidiobolaceae</taxon>
        <taxon>Rhodotorula</taxon>
    </lineage>
</organism>
<keyword evidence="4" id="KW-0863">Zinc-finger</keyword>
<keyword evidence="6" id="KW-0862">Zinc</keyword>
<feature type="compositionally biased region" description="Low complexity" evidence="10">
    <location>
        <begin position="330"/>
        <end position="340"/>
    </location>
</feature>
<dbReference type="AlphaFoldDB" id="A0A2S5B045"/>
<dbReference type="InterPro" id="IPR019564">
    <property type="entry name" value="Sam37/metaxin_N"/>
</dbReference>
<evidence type="ECO:0000259" key="12">
    <source>
        <dbReference type="Pfam" id="PF01753"/>
    </source>
</evidence>
<keyword evidence="15" id="KW-0223">Dioxygenase</keyword>
<evidence type="ECO:0000256" key="1">
    <source>
        <dbReference type="ARBA" id="ARBA00004294"/>
    </source>
</evidence>
<evidence type="ECO:0000256" key="6">
    <source>
        <dbReference type="ARBA" id="ARBA00022833"/>
    </source>
</evidence>
<keyword evidence="16" id="KW-1185">Reference proteome</keyword>
<dbReference type="GO" id="GO:0015031">
    <property type="term" value="P:protein transport"/>
    <property type="evidence" value="ECO:0007669"/>
    <property type="project" value="UniProtKB-KW"/>
</dbReference>
<protein>
    <submittedName>
        <fullName evidence="15">Putative Procollagen-proline dioxygenase</fullName>
        <ecNumber evidence="15">1.14.11.2</ecNumber>
    </submittedName>
</protein>
<keyword evidence="2" id="KW-0813">Transport</keyword>
<accession>A0A2S5B045</accession>
<dbReference type="PANTHER" id="PTHR12289">
    <property type="entry name" value="METAXIN RELATED"/>
    <property type="match status" value="1"/>
</dbReference>
<feature type="domain" description="Metaxin glutathione S-transferase" evidence="14">
    <location>
        <begin position="203"/>
        <end position="265"/>
    </location>
</feature>
<evidence type="ECO:0000256" key="5">
    <source>
        <dbReference type="ARBA" id="ARBA00022787"/>
    </source>
</evidence>
<keyword evidence="9 11" id="KW-0472">Membrane</keyword>